<name>H5S882_9BACT</name>
<evidence type="ECO:0000313" key="7">
    <source>
        <dbReference type="EMBL" id="BAL52368.1"/>
    </source>
</evidence>
<evidence type="ECO:0000256" key="3">
    <source>
        <dbReference type="ARBA" id="ARBA00022777"/>
    </source>
</evidence>
<dbReference type="SMART" id="SM00220">
    <property type="entry name" value="S_TKc"/>
    <property type="match status" value="1"/>
</dbReference>
<dbReference type="InterPro" id="IPR000719">
    <property type="entry name" value="Prot_kinase_dom"/>
</dbReference>
<proteinExistence type="predicted"/>
<evidence type="ECO:0000256" key="4">
    <source>
        <dbReference type="ARBA" id="ARBA00022840"/>
    </source>
</evidence>
<gene>
    <name evidence="7" type="ORF">HGMM_F01A04C15</name>
</gene>
<organism evidence="7">
    <name type="scientific">uncultured Planctomycetota bacterium</name>
    <dbReference type="NCBI Taxonomy" id="120965"/>
    <lineage>
        <taxon>Bacteria</taxon>
        <taxon>Pseudomonadati</taxon>
        <taxon>Planctomycetota</taxon>
        <taxon>environmental samples</taxon>
    </lineage>
</organism>
<dbReference type="Gene3D" id="1.10.510.10">
    <property type="entry name" value="Transferase(Phosphotransferase) domain 1"/>
    <property type="match status" value="1"/>
</dbReference>
<keyword evidence="2" id="KW-0547">Nucleotide-binding</keyword>
<feature type="compositionally biased region" description="Low complexity" evidence="5">
    <location>
        <begin position="312"/>
        <end position="324"/>
    </location>
</feature>
<dbReference type="PROSITE" id="PS00108">
    <property type="entry name" value="PROTEIN_KINASE_ST"/>
    <property type="match status" value="1"/>
</dbReference>
<evidence type="ECO:0000256" key="1">
    <source>
        <dbReference type="ARBA" id="ARBA00022679"/>
    </source>
</evidence>
<dbReference type="GO" id="GO:0004674">
    <property type="term" value="F:protein serine/threonine kinase activity"/>
    <property type="evidence" value="ECO:0007669"/>
    <property type="project" value="TreeGrafter"/>
</dbReference>
<feature type="region of interest" description="Disordered" evidence="5">
    <location>
        <begin position="312"/>
        <end position="358"/>
    </location>
</feature>
<dbReference type="GO" id="GO:0005524">
    <property type="term" value="F:ATP binding"/>
    <property type="evidence" value="ECO:0007669"/>
    <property type="project" value="UniProtKB-KW"/>
</dbReference>
<dbReference type="SUPFAM" id="SSF56112">
    <property type="entry name" value="Protein kinase-like (PK-like)"/>
    <property type="match status" value="1"/>
</dbReference>
<dbReference type="Pfam" id="PF00069">
    <property type="entry name" value="Pkinase"/>
    <property type="match status" value="1"/>
</dbReference>
<reference evidence="7" key="2">
    <citation type="journal article" date="2012" name="PLoS ONE">
        <title>A Deeply Branching Thermophilic Bacterium with an Ancient Acetyl-CoA Pathway Dominates a Subsurface Ecosystem.</title>
        <authorList>
            <person name="Takami H."/>
            <person name="Noguchi H."/>
            <person name="Takaki Y."/>
            <person name="Uchiyama I."/>
            <person name="Toyoda A."/>
            <person name="Nishi S."/>
            <person name="Chee G.-J."/>
            <person name="Arai W."/>
            <person name="Nunoura T."/>
            <person name="Itoh T."/>
            <person name="Hattori M."/>
            <person name="Takai K."/>
        </authorList>
    </citation>
    <scope>NUCLEOTIDE SEQUENCE</scope>
</reference>
<keyword evidence="4" id="KW-0067">ATP-binding</keyword>
<feature type="compositionally biased region" description="Basic and acidic residues" evidence="5">
    <location>
        <begin position="341"/>
        <end position="358"/>
    </location>
</feature>
<dbReference type="InterPro" id="IPR008271">
    <property type="entry name" value="Ser/Thr_kinase_AS"/>
</dbReference>
<keyword evidence="3 7" id="KW-0418">Kinase</keyword>
<protein>
    <submittedName>
        <fullName evidence="7">Protein kinase</fullName>
    </submittedName>
</protein>
<dbReference type="PANTHER" id="PTHR43289:SF6">
    <property type="entry name" value="SERINE_THREONINE-PROTEIN KINASE NEKL-3"/>
    <property type="match status" value="1"/>
</dbReference>
<dbReference type="EMBL" id="AP011626">
    <property type="protein sequence ID" value="BAL52368.1"/>
    <property type="molecule type" value="Genomic_DNA"/>
</dbReference>
<dbReference type="PROSITE" id="PS50011">
    <property type="entry name" value="PROTEIN_KINASE_DOM"/>
    <property type="match status" value="1"/>
</dbReference>
<dbReference type="Gene3D" id="3.30.200.20">
    <property type="entry name" value="Phosphorylase Kinase, domain 1"/>
    <property type="match status" value="1"/>
</dbReference>
<accession>H5S882</accession>
<dbReference type="InterPro" id="IPR011009">
    <property type="entry name" value="Kinase-like_dom_sf"/>
</dbReference>
<dbReference type="CDD" id="cd14014">
    <property type="entry name" value="STKc_PknB_like"/>
    <property type="match status" value="1"/>
</dbReference>
<keyword evidence="1" id="KW-0808">Transferase</keyword>
<evidence type="ECO:0000259" key="6">
    <source>
        <dbReference type="PROSITE" id="PS50011"/>
    </source>
</evidence>
<sequence length="358" mass="39323">MFREADVSDRSLSSAQELEANGKGLEIPGYQIEALLHQGQAASVYKARQVALDRPVAIKLLHSVHREGNGHPSSQQHEAWLRAKLSHPNIVTVYDAGEIGGNVYFVMEYVAGESLREQMRRGQPWRTRRALSVLQAVASALDYIHARGLLHLDLKPENVLLTETGVAKITDFGISQWIHQVDGASMLWGTGDYCAPEQRFGLGVDRRADVFSLAVLAYELLTGYLPGRVYISARRRNRFLPSGVDKVLAKGLARDKEERYDSAGVFYQDLAEALLNYRQHPVWGSLAALGIAALVAIPLLVERSLWFVPSGHGSSGSPTDTSPSVAPPDSRVSAQPLQVDPFRKALRDARDDKPGDGP</sequence>
<feature type="domain" description="Protein kinase" evidence="6">
    <location>
        <begin position="30"/>
        <end position="283"/>
    </location>
</feature>
<reference evidence="7" key="1">
    <citation type="journal article" date="2005" name="Environ. Microbiol.">
        <title>Genetic and functional properties of uncultivated thermophilic crenarchaeotes from a subsurface gold mine as revealed by analysis of genome fragments.</title>
        <authorList>
            <person name="Nunoura T."/>
            <person name="Hirayama H."/>
            <person name="Takami H."/>
            <person name="Oida H."/>
            <person name="Nishi S."/>
            <person name="Shimamura S."/>
            <person name="Suzuki Y."/>
            <person name="Inagaki F."/>
            <person name="Takai K."/>
            <person name="Nealson K.H."/>
            <person name="Horikoshi K."/>
        </authorList>
    </citation>
    <scope>NUCLEOTIDE SEQUENCE</scope>
</reference>
<dbReference type="PANTHER" id="PTHR43289">
    <property type="entry name" value="MITOGEN-ACTIVATED PROTEIN KINASE KINASE KINASE 20-RELATED"/>
    <property type="match status" value="1"/>
</dbReference>
<evidence type="ECO:0000256" key="2">
    <source>
        <dbReference type="ARBA" id="ARBA00022741"/>
    </source>
</evidence>
<evidence type="ECO:0000256" key="5">
    <source>
        <dbReference type="SAM" id="MobiDB-lite"/>
    </source>
</evidence>
<dbReference type="AlphaFoldDB" id="H5S882"/>